<evidence type="ECO:0000313" key="8">
    <source>
        <dbReference type="EMBL" id="PZP30651.1"/>
    </source>
</evidence>
<evidence type="ECO:0000313" key="9">
    <source>
        <dbReference type="Proteomes" id="UP000249633"/>
    </source>
</evidence>
<dbReference type="Gene3D" id="2.40.30.170">
    <property type="match status" value="1"/>
</dbReference>
<dbReference type="InterPro" id="IPR006143">
    <property type="entry name" value="RND_pump_MFP"/>
</dbReference>
<dbReference type="PANTHER" id="PTHR30367:SF12">
    <property type="entry name" value="P-HYDROXYBENZOIC ACID EFFLUX PUMP SUBUNIT AAEA"/>
    <property type="match status" value="1"/>
</dbReference>
<keyword evidence="3 5" id="KW-1133">Transmembrane helix</keyword>
<keyword evidence="4 5" id="KW-0472">Membrane</keyword>
<dbReference type="InterPro" id="IPR058625">
    <property type="entry name" value="MdtA-like_BSH"/>
</dbReference>
<evidence type="ECO:0000259" key="7">
    <source>
        <dbReference type="Pfam" id="PF25963"/>
    </source>
</evidence>
<feature type="domain" description="p-hydroxybenzoic acid efflux pump subunit AaeA-like beta-barrel" evidence="7">
    <location>
        <begin position="195"/>
        <end position="289"/>
    </location>
</feature>
<protein>
    <submittedName>
        <fullName evidence="8">Efflux transporter periplasmic adaptor subunit</fullName>
    </submittedName>
</protein>
<feature type="domain" description="Multidrug resistance protein MdtA-like barrel-sandwich hybrid" evidence="6">
    <location>
        <begin position="51"/>
        <end position="190"/>
    </location>
</feature>
<evidence type="ECO:0000256" key="4">
    <source>
        <dbReference type="ARBA" id="ARBA00023136"/>
    </source>
</evidence>
<dbReference type="NCBIfam" id="TIGR01730">
    <property type="entry name" value="RND_mfp"/>
    <property type="match status" value="1"/>
</dbReference>
<dbReference type="Pfam" id="PF25917">
    <property type="entry name" value="BSH_RND"/>
    <property type="match status" value="1"/>
</dbReference>
<name>A0A2W5DFG6_9BURK</name>
<keyword evidence="2 5" id="KW-0812">Transmembrane</keyword>
<dbReference type="GO" id="GO:0022857">
    <property type="term" value="F:transmembrane transporter activity"/>
    <property type="evidence" value="ECO:0007669"/>
    <property type="project" value="InterPro"/>
</dbReference>
<evidence type="ECO:0000259" key="6">
    <source>
        <dbReference type="Pfam" id="PF25917"/>
    </source>
</evidence>
<comment type="caution">
    <text evidence="8">The sequence shown here is derived from an EMBL/GenBank/DDBJ whole genome shotgun (WGS) entry which is preliminary data.</text>
</comment>
<proteinExistence type="inferred from homology"/>
<feature type="transmembrane region" description="Helical" evidence="5">
    <location>
        <begin position="13"/>
        <end position="34"/>
    </location>
</feature>
<accession>A0A2W5DFG6</accession>
<evidence type="ECO:0000256" key="2">
    <source>
        <dbReference type="ARBA" id="ARBA00022692"/>
    </source>
</evidence>
<dbReference type="PANTHER" id="PTHR30367">
    <property type="entry name" value="P-HYDROXYBENZOIC ACID EFFLUX PUMP SUBUNIT AAEA-RELATED"/>
    <property type="match status" value="1"/>
</dbReference>
<dbReference type="GO" id="GO:0016020">
    <property type="term" value="C:membrane"/>
    <property type="evidence" value="ECO:0007669"/>
    <property type="project" value="InterPro"/>
</dbReference>
<dbReference type="InterPro" id="IPR050393">
    <property type="entry name" value="MFP_Efflux_Pump"/>
</dbReference>
<sequence>MTTDLTPFNPRRLLSFAVTAVVVAGAVWAGLRLWDRYELSPWTRDGRVRANVVQIAPDVSGLVTAVPVQDNQHVAAGALLFEVDHARYQLALRQSQAQLAAARVALAQAERELRRNAGLGNLVSQEAREQSTARADQARASVAQAEVATDAARLNLQRAEVRAPSAGTVTNLDLRQGAYASAGHAVLALVDSDALYVEGYFEETKLARIHIGDAVRVTPMGGQPLHGHVESLAAGIADHDRSTSANLLPSVNPSFNWVRLPQRVPVRVKLEPLPAGVALVAGQTVTVQVLPATATAAAPVAPAASAIHAARG</sequence>
<dbReference type="Proteomes" id="UP000249633">
    <property type="component" value="Unassembled WGS sequence"/>
</dbReference>
<dbReference type="Pfam" id="PF25963">
    <property type="entry name" value="Beta-barrel_AAEA"/>
    <property type="match status" value="1"/>
</dbReference>
<dbReference type="SUPFAM" id="SSF111369">
    <property type="entry name" value="HlyD-like secretion proteins"/>
    <property type="match status" value="1"/>
</dbReference>
<dbReference type="Gene3D" id="2.40.50.100">
    <property type="match status" value="1"/>
</dbReference>
<evidence type="ECO:0000256" key="3">
    <source>
        <dbReference type="ARBA" id="ARBA00022989"/>
    </source>
</evidence>
<dbReference type="InterPro" id="IPR058634">
    <property type="entry name" value="AaeA-lik-b-barrel"/>
</dbReference>
<comment type="similarity">
    <text evidence="1">Belongs to the membrane fusion protein (MFP) (TC 8.A.1) family.</text>
</comment>
<gene>
    <name evidence="8" type="ORF">DI603_14070</name>
</gene>
<organism evidence="8 9">
    <name type="scientific">Roseateles depolymerans</name>
    <dbReference type="NCBI Taxonomy" id="76731"/>
    <lineage>
        <taxon>Bacteria</taxon>
        <taxon>Pseudomonadati</taxon>
        <taxon>Pseudomonadota</taxon>
        <taxon>Betaproteobacteria</taxon>
        <taxon>Burkholderiales</taxon>
        <taxon>Sphaerotilaceae</taxon>
        <taxon>Roseateles</taxon>
    </lineage>
</organism>
<evidence type="ECO:0000256" key="1">
    <source>
        <dbReference type="ARBA" id="ARBA00009477"/>
    </source>
</evidence>
<reference evidence="8 9" key="1">
    <citation type="submission" date="2017-08" db="EMBL/GenBank/DDBJ databases">
        <title>Infants hospitalized years apart are colonized by the same room-sourced microbial strains.</title>
        <authorList>
            <person name="Brooks B."/>
            <person name="Olm M.R."/>
            <person name="Firek B.A."/>
            <person name="Baker R."/>
            <person name="Thomas B.C."/>
            <person name="Morowitz M.J."/>
            <person name="Banfield J.F."/>
        </authorList>
    </citation>
    <scope>NUCLEOTIDE SEQUENCE [LARGE SCALE GENOMIC DNA]</scope>
    <source>
        <strain evidence="8">S2_012_000_R2_81</strain>
    </source>
</reference>
<dbReference type="AlphaFoldDB" id="A0A2W5DFG6"/>
<evidence type="ECO:0000256" key="5">
    <source>
        <dbReference type="SAM" id="Phobius"/>
    </source>
</evidence>
<dbReference type="EMBL" id="QFOD01000013">
    <property type="protein sequence ID" value="PZP30651.1"/>
    <property type="molecule type" value="Genomic_DNA"/>
</dbReference>